<feature type="domain" description="ABC transporter" evidence="4">
    <location>
        <begin position="2"/>
        <end position="238"/>
    </location>
</feature>
<dbReference type="InterPro" id="IPR003593">
    <property type="entry name" value="AAA+_ATPase"/>
</dbReference>
<keyword evidence="1" id="KW-0813">Transport</keyword>
<reference evidence="5 6" key="1">
    <citation type="submission" date="2020-02" db="EMBL/GenBank/DDBJ databases">
        <title>Draft genome sequence of Limisphaera ngatamarikiensis NGM72.4T, a thermophilic Verrucomicrobia grouped in subdivision 3.</title>
        <authorList>
            <person name="Carere C.R."/>
            <person name="Steen J."/>
            <person name="Hugenholtz P."/>
            <person name="Stott M.B."/>
        </authorList>
    </citation>
    <scope>NUCLEOTIDE SEQUENCE [LARGE SCALE GENOMIC DNA]</scope>
    <source>
        <strain evidence="5 6">NGM72.4</strain>
    </source>
</reference>
<keyword evidence="3 5" id="KW-0067">ATP-binding</keyword>
<protein>
    <submittedName>
        <fullName evidence="5">ABC transporter ATP-binding protein</fullName>
    </submittedName>
</protein>
<evidence type="ECO:0000259" key="4">
    <source>
        <dbReference type="PROSITE" id="PS50893"/>
    </source>
</evidence>
<dbReference type="SMART" id="SM00382">
    <property type="entry name" value="AAA"/>
    <property type="match status" value="1"/>
</dbReference>
<dbReference type="PANTHER" id="PTHR43023">
    <property type="entry name" value="PROTEIN TRIGALACTOSYLDIACYLGLYCEROL 3, CHLOROPLASTIC"/>
    <property type="match status" value="1"/>
</dbReference>
<evidence type="ECO:0000256" key="3">
    <source>
        <dbReference type="ARBA" id="ARBA00022840"/>
    </source>
</evidence>
<evidence type="ECO:0000313" key="5">
    <source>
        <dbReference type="EMBL" id="NGO39836.1"/>
    </source>
</evidence>
<dbReference type="InterPro" id="IPR003439">
    <property type="entry name" value="ABC_transporter-like_ATP-bd"/>
</dbReference>
<name>A0A6M1RJD0_9BACT</name>
<dbReference type="RefSeq" id="WP_165108081.1">
    <property type="nucleotide sequence ID" value="NZ_JAAKYA010000072.1"/>
</dbReference>
<evidence type="ECO:0000256" key="2">
    <source>
        <dbReference type="ARBA" id="ARBA00022741"/>
    </source>
</evidence>
<dbReference type="SUPFAM" id="SSF52540">
    <property type="entry name" value="P-loop containing nucleoside triphosphate hydrolases"/>
    <property type="match status" value="1"/>
</dbReference>
<keyword evidence="2" id="KW-0547">Nucleotide-binding</keyword>
<dbReference type="GO" id="GO:0005524">
    <property type="term" value="F:ATP binding"/>
    <property type="evidence" value="ECO:0007669"/>
    <property type="project" value="UniProtKB-KW"/>
</dbReference>
<comment type="caution">
    <text evidence="5">The sequence shown here is derived from an EMBL/GenBank/DDBJ whole genome shotgun (WGS) entry which is preliminary data.</text>
</comment>
<dbReference type="EMBL" id="JAAKYA010000072">
    <property type="protein sequence ID" value="NGO39836.1"/>
    <property type="molecule type" value="Genomic_DNA"/>
</dbReference>
<evidence type="ECO:0000313" key="6">
    <source>
        <dbReference type="Proteomes" id="UP000477311"/>
    </source>
</evidence>
<keyword evidence="6" id="KW-1185">Reference proteome</keyword>
<dbReference type="AlphaFoldDB" id="A0A6M1RJD0"/>
<dbReference type="InterPro" id="IPR027417">
    <property type="entry name" value="P-loop_NTPase"/>
</dbReference>
<dbReference type="PANTHER" id="PTHR43023:SF6">
    <property type="entry name" value="INTERMEMBRANE PHOSPHOLIPID TRANSPORT SYSTEM ATP-BINDING PROTEIN MLAF"/>
    <property type="match status" value="1"/>
</dbReference>
<evidence type="ECO:0000256" key="1">
    <source>
        <dbReference type="ARBA" id="ARBA00022448"/>
    </source>
</evidence>
<dbReference type="InterPro" id="IPR017871">
    <property type="entry name" value="ABC_transporter-like_CS"/>
</dbReference>
<dbReference type="PROSITE" id="PS50893">
    <property type="entry name" value="ABC_TRANSPORTER_2"/>
    <property type="match status" value="1"/>
</dbReference>
<dbReference type="CDD" id="cd03261">
    <property type="entry name" value="ABC_Org_Solvent_Resistant"/>
    <property type="match status" value="1"/>
</dbReference>
<sequence>MIEVRGLTKRFGSQTVLEGIDLRIERGESLVIMGRSGCGKSVLLKHLIGLLQPDEGSVIVDGQDITRMDERRLLEVRRKFGMLFQSAALFDSLSVAENVAFAFRNRRDLTPGEIARRVAEALELVDLPGIENKRPAELSGGMRKRVGLARAIVYRPEILLYDEPTSGLDPIVSDSIDQLIIRIRDHLRVTSVVVTHDMRSARRVGHRAALLHEKRIYAVGPTEAIFASTDPVIRRFIDGVSDPKHPDF</sequence>
<dbReference type="PROSITE" id="PS00211">
    <property type="entry name" value="ABC_TRANSPORTER_1"/>
    <property type="match status" value="1"/>
</dbReference>
<dbReference type="Proteomes" id="UP000477311">
    <property type="component" value="Unassembled WGS sequence"/>
</dbReference>
<dbReference type="GO" id="GO:0016887">
    <property type="term" value="F:ATP hydrolysis activity"/>
    <property type="evidence" value="ECO:0007669"/>
    <property type="project" value="InterPro"/>
</dbReference>
<accession>A0A6M1RJD0</accession>
<gene>
    <name evidence="5" type="ORF">G4L39_10585</name>
</gene>
<dbReference type="Gene3D" id="3.40.50.300">
    <property type="entry name" value="P-loop containing nucleotide triphosphate hydrolases"/>
    <property type="match status" value="1"/>
</dbReference>
<organism evidence="5 6">
    <name type="scientific">Limisphaera ngatamarikiensis</name>
    <dbReference type="NCBI Taxonomy" id="1324935"/>
    <lineage>
        <taxon>Bacteria</taxon>
        <taxon>Pseudomonadati</taxon>
        <taxon>Verrucomicrobiota</taxon>
        <taxon>Verrucomicrobiia</taxon>
        <taxon>Limisphaerales</taxon>
        <taxon>Limisphaeraceae</taxon>
        <taxon>Limisphaera</taxon>
    </lineage>
</organism>
<dbReference type="Pfam" id="PF00005">
    <property type="entry name" value="ABC_tran"/>
    <property type="match status" value="1"/>
</dbReference>
<proteinExistence type="predicted"/>